<evidence type="ECO:0000256" key="1">
    <source>
        <dbReference type="SAM" id="MobiDB-lite"/>
    </source>
</evidence>
<dbReference type="Proteomes" id="UP000299102">
    <property type="component" value="Unassembled WGS sequence"/>
</dbReference>
<comment type="caution">
    <text evidence="2">The sequence shown here is derived from an EMBL/GenBank/DDBJ whole genome shotgun (WGS) entry which is preliminary data.</text>
</comment>
<evidence type="ECO:0000313" key="3">
    <source>
        <dbReference type="Proteomes" id="UP000299102"/>
    </source>
</evidence>
<reference evidence="2 3" key="1">
    <citation type="journal article" date="2019" name="Commun. Biol.">
        <title>The bagworm genome reveals a unique fibroin gene that provides high tensile strength.</title>
        <authorList>
            <person name="Kono N."/>
            <person name="Nakamura H."/>
            <person name="Ohtoshi R."/>
            <person name="Tomita M."/>
            <person name="Numata K."/>
            <person name="Arakawa K."/>
        </authorList>
    </citation>
    <scope>NUCLEOTIDE SEQUENCE [LARGE SCALE GENOMIC DNA]</scope>
</reference>
<dbReference type="AlphaFoldDB" id="A0A4C1WDL8"/>
<sequence>MDTQLNCHAQPRCVKCLVPHWTKDRIGSKKQETNLFARKTKNVQKDKILDASQFLLLNQARYVHTSKGVGVKPSTKAAGGDEFHPAPPFKINPWKKLPPRIASQQQFKAEVPKLFCFIDRFQNFAGSGGPPVATSLPISKSQKKEMKIRS</sequence>
<gene>
    <name evidence="2" type="ORF">EVAR_38544_1</name>
</gene>
<evidence type="ECO:0000313" key="2">
    <source>
        <dbReference type="EMBL" id="GBP48569.1"/>
    </source>
</evidence>
<proteinExistence type="predicted"/>
<feature type="region of interest" description="Disordered" evidence="1">
    <location>
        <begin position="126"/>
        <end position="150"/>
    </location>
</feature>
<name>A0A4C1WDL8_EUMVA</name>
<dbReference type="EMBL" id="BGZK01000526">
    <property type="protein sequence ID" value="GBP48569.1"/>
    <property type="molecule type" value="Genomic_DNA"/>
</dbReference>
<dbReference type="OrthoDB" id="7487068at2759"/>
<accession>A0A4C1WDL8</accession>
<organism evidence="2 3">
    <name type="scientific">Eumeta variegata</name>
    <name type="common">Bagworm moth</name>
    <name type="synonym">Eumeta japonica</name>
    <dbReference type="NCBI Taxonomy" id="151549"/>
    <lineage>
        <taxon>Eukaryota</taxon>
        <taxon>Metazoa</taxon>
        <taxon>Ecdysozoa</taxon>
        <taxon>Arthropoda</taxon>
        <taxon>Hexapoda</taxon>
        <taxon>Insecta</taxon>
        <taxon>Pterygota</taxon>
        <taxon>Neoptera</taxon>
        <taxon>Endopterygota</taxon>
        <taxon>Lepidoptera</taxon>
        <taxon>Glossata</taxon>
        <taxon>Ditrysia</taxon>
        <taxon>Tineoidea</taxon>
        <taxon>Psychidae</taxon>
        <taxon>Oiketicinae</taxon>
        <taxon>Eumeta</taxon>
    </lineage>
</organism>
<protein>
    <submittedName>
        <fullName evidence="2">Uncharacterized protein</fullName>
    </submittedName>
</protein>
<keyword evidence="3" id="KW-1185">Reference proteome</keyword>